<evidence type="ECO:0000313" key="3">
    <source>
        <dbReference type="Proteomes" id="UP000294937"/>
    </source>
</evidence>
<evidence type="ECO:0000313" key="2">
    <source>
        <dbReference type="EMBL" id="TCS93084.1"/>
    </source>
</evidence>
<protein>
    <submittedName>
        <fullName evidence="2">Thiamine transporter</fullName>
    </submittedName>
</protein>
<keyword evidence="1" id="KW-0812">Transmembrane</keyword>
<reference evidence="2 3" key="1">
    <citation type="submission" date="2019-03" db="EMBL/GenBank/DDBJ databases">
        <title>Genomic Encyclopedia of Type Strains, Phase IV (KMG-IV): sequencing the most valuable type-strain genomes for metagenomic binning, comparative biology and taxonomic classification.</title>
        <authorList>
            <person name="Goeker M."/>
        </authorList>
    </citation>
    <scope>NUCLEOTIDE SEQUENCE [LARGE SCALE GENOMIC DNA]</scope>
    <source>
        <strain evidence="2 3">DSM 45707</strain>
    </source>
</reference>
<feature type="transmembrane region" description="Helical" evidence="1">
    <location>
        <begin position="157"/>
        <end position="176"/>
    </location>
</feature>
<feature type="transmembrane region" description="Helical" evidence="1">
    <location>
        <begin position="85"/>
        <end position="102"/>
    </location>
</feature>
<feature type="transmembrane region" description="Helical" evidence="1">
    <location>
        <begin position="7"/>
        <end position="25"/>
    </location>
</feature>
<dbReference type="InterPro" id="IPR012651">
    <property type="entry name" value="Thia_Transptr_ThiT"/>
</dbReference>
<accession>A0A4R3L4M8</accession>
<dbReference type="NCBIfam" id="TIGR02357">
    <property type="entry name" value="ECF_ThiT_YuaJ"/>
    <property type="match status" value="1"/>
</dbReference>
<dbReference type="GO" id="GO:0005886">
    <property type="term" value="C:plasma membrane"/>
    <property type="evidence" value="ECO:0007669"/>
    <property type="project" value="InterPro"/>
</dbReference>
<dbReference type="Proteomes" id="UP000294937">
    <property type="component" value="Unassembled WGS sequence"/>
</dbReference>
<keyword evidence="3" id="KW-1185">Reference proteome</keyword>
<dbReference type="EMBL" id="SMAG01000009">
    <property type="protein sequence ID" value="TCS93084.1"/>
    <property type="molecule type" value="Genomic_DNA"/>
</dbReference>
<feature type="transmembrane region" description="Helical" evidence="1">
    <location>
        <begin position="57"/>
        <end position="79"/>
    </location>
</feature>
<gene>
    <name evidence="2" type="ORF">EDD58_10925</name>
</gene>
<dbReference type="GO" id="GO:0015234">
    <property type="term" value="F:thiamine transmembrane transporter activity"/>
    <property type="evidence" value="ECO:0007669"/>
    <property type="project" value="InterPro"/>
</dbReference>
<dbReference type="AlphaFoldDB" id="A0A4R3L4M8"/>
<evidence type="ECO:0000256" key="1">
    <source>
        <dbReference type="SAM" id="Phobius"/>
    </source>
</evidence>
<feature type="transmembrane region" description="Helical" evidence="1">
    <location>
        <begin position="31"/>
        <end position="50"/>
    </location>
</feature>
<dbReference type="RefSeq" id="WP_131926173.1">
    <property type="nucleotide sequence ID" value="NZ_SMAG01000009.1"/>
</dbReference>
<organism evidence="2 3">
    <name type="scientific">Hazenella coriacea</name>
    <dbReference type="NCBI Taxonomy" id="1179467"/>
    <lineage>
        <taxon>Bacteria</taxon>
        <taxon>Bacillati</taxon>
        <taxon>Bacillota</taxon>
        <taxon>Bacilli</taxon>
        <taxon>Bacillales</taxon>
        <taxon>Thermoactinomycetaceae</taxon>
        <taxon>Hazenella</taxon>
    </lineage>
</organism>
<dbReference type="Pfam" id="PF09515">
    <property type="entry name" value="Thia_YuaJ"/>
    <property type="match status" value="1"/>
</dbReference>
<dbReference type="Gene3D" id="1.10.1760.20">
    <property type="match status" value="1"/>
</dbReference>
<sequence>MSKQRERIMVMVEIAILTALAVVLHKATPFQWVYGGSISLVMIPIALLAFRRGWIAGVIAGGLTGLLSLLLGGSVYYPLQVVLDYPLAFACLGLAGLIPVRTDLEKASLLKRTFAALFIAGAGRFVAHYLSGVIFFAEFAPKGQSPYIYSLVYNGSYILPEIIITFIVMLPILWGAPHLVQKSRTM</sequence>
<dbReference type="OrthoDB" id="9795813at2"/>
<comment type="caution">
    <text evidence="2">The sequence shown here is derived from an EMBL/GenBank/DDBJ whole genome shotgun (WGS) entry which is preliminary data.</text>
</comment>
<proteinExistence type="predicted"/>
<keyword evidence="1" id="KW-1133">Transmembrane helix</keyword>
<keyword evidence="1" id="KW-0472">Membrane</keyword>
<feature type="transmembrane region" description="Helical" evidence="1">
    <location>
        <begin position="114"/>
        <end position="137"/>
    </location>
</feature>
<name>A0A4R3L4M8_9BACL</name>